<accession>U5CX99</accession>
<reference evidence="3" key="1">
    <citation type="journal article" date="2013" name="Science">
        <title>The Amborella genome and the evolution of flowering plants.</title>
        <authorList>
            <consortium name="Amborella Genome Project"/>
        </authorList>
    </citation>
    <scope>NUCLEOTIDE SEQUENCE [LARGE SCALE GENOMIC DNA]</scope>
</reference>
<evidence type="ECO:0000256" key="1">
    <source>
        <dbReference type="SAM" id="MobiDB-lite"/>
    </source>
</evidence>
<dbReference type="Gramene" id="ERM97421">
    <property type="protein sequence ID" value="ERM97421"/>
    <property type="gene ID" value="AMTR_s05743p00005480"/>
</dbReference>
<dbReference type="STRING" id="13333.U5CX99"/>
<keyword evidence="3" id="KW-1185">Reference proteome</keyword>
<gene>
    <name evidence="2" type="ORF">AMTR_s05743p00005480</name>
</gene>
<feature type="region of interest" description="Disordered" evidence="1">
    <location>
        <begin position="1"/>
        <end position="26"/>
    </location>
</feature>
<sequence length="99" mass="11142">MAKNNILTKTSSIDNSKTKKTNSRKHILSARQAAAMKQQASVKVSPFESLWTRSKFNILGKKRKGEERRIGQARSIAIEKASFLIEVHIFSSPVLLPFD</sequence>
<feature type="compositionally biased region" description="Polar residues" evidence="1">
    <location>
        <begin position="1"/>
        <end position="15"/>
    </location>
</feature>
<name>U5CX99_AMBTC</name>
<evidence type="ECO:0000313" key="3">
    <source>
        <dbReference type="Proteomes" id="UP000017836"/>
    </source>
</evidence>
<dbReference type="OMA" id="FLIEVHI"/>
<proteinExistence type="predicted"/>
<evidence type="ECO:0000313" key="2">
    <source>
        <dbReference type="EMBL" id="ERM97421.1"/>
    </source>
</evidence>
<dbReference type="HOGENOM" id="CLU_2323611_0_0_1"/>
<dbReference type="Proteomes" id="UP000017836">
    <property type="component" value="Unassembled WGS sequence"/>
</dbReference>
<dbReference type="EMBL" id="KI396395">
    <property type="protein sequence ID" value="ERM97421.1"/>
    <property type="molecule type" value="Genomic_DNA"/>
</dbReference>
<dbReference type="AlphaFoldDB" id="U5CX99"/>
<organism evidence="2 3">
    <name type="scientific">Amborella trichopoda</name>
    <dbReference type="NCBI Taxonomy" id="13333"/>
    <lineage>
        <taxon>Eukaryota</taxon>
        <taxon>Viridiplantae</taxon>
        <taxon>Streptophyta</taxon>
        <taxon>Embryophyta</taxon>
        <taxon>Tracheophyta</taxon>
        <taxon>Spermatophyta</taxon>
        <taxon>Magnoliopsida</taxon>
        <taxon>Amborellales</taxon>
        <taxon>Amborellaceae</taxon>
        <taxon>Amborella</taxon>
    </lineage>
</organism>
<protein>
    <submittedName>
        <fullName evidence="2">Uncharacterized protein</fullName>
    </submittedName>
</protein>